<keyword evidence="3" id="KW-1185">Reference proteome</keyword>
<comment type="caution">
    <text evidence="2">The sequence shown here is derived from an EMBL/GenBank/DDBJ whole genome shotgun (WGS) entry which is preliminary data.</text>
</comment>
<dbReference type="Proteomes" id="UP000614982">
    <property type="component" value="Unassembled WGS sequence"/>
</dbReference>
<proteinExistence type="predicted"/>
<keyword evidence="1" id="KW-1133">Transmembrane helix</keyword>
<keyword evidence="1" id="KW-0812">Transmembrane</keyword>
<feature type="transmembrane region" description="Helical" evidence="1">
    <location>
        <begin position="16"/>
        <end position="41"/>
    </location>
</feature>
<accession>A0ABQ1DI63</accession>
<protein>
    <submittedName>
        <fullName evidence="2">Uncharacterized protein</fullName>
    </submittedName>
</protein>
<evidence type="ECO:0000256" key="1">
    <source>
        <dbReference type="SAM" id="Phobius"/>
    </source>
</evidence>
<keyword evidence="1" id="KW-0472">Membrane</keyword>
<gene>
    <name evidence="2" type="ORF">PSCICP_06630</name>
</gene>
<reference evidence="2 3" key="1">
    <citation type="submission" date="2020-05" db="EMBL/GenBank/DDBJ databases">
        <title>Genetic diversity of Pseudomonas cichorii.</title>
        <authorList>
            <person name="Tani S."/>
            <person name="Yagi H."/>
            <person name="Hashimoto S."/>
            <person name="Iiyama K."/>
            <person name="Furuya N."/>
        </authorList>
    </citation>
    <scope>NUCLEOTIDE SEQUENCE [LARGE SCALE GENOMIC DNA]</scope>
    <source>
        <strain evidence="2 3">LMG 2162</strain>
    </source>
</reference>
<dbReference type="EMBL" id="BLWA01000001">
    <property type="protein sequence ID" value="GFM90691.1"/>
    <property type="molecule type" value="Genomic_DNA"/>
</dbReference>
<sequence>MHTAFDSAHGKPNGRIILISIACYVLSLMLPAVTTVLLGFLKYCQTSVEHD</sequence>
<evidence type="ECO:0000313" key="3">
    <source>
        <dbReference type="Proteomes" id="UP000614982"/>
    </source>
</evidence>
<name>A0ABQ1DI63_PSECI</name>
<organism evidence="2 3">
    <name type="scientific">Pseudomonas cichorii</name>
    <dbReference type="NCBI Taxonomy" id="36746"/>
    <lineage>
        <taxon>Bacteria</taxon>
        <taxon>Pseudomonadati</taxon>
        <taxon>Pseudomonadota</taxon>
        <taxon>Gammaproteobacteria</taxon>
        <taxon>Pseudomonadales</taxon>
        <taxon>Pseudomonadaceae</taxon>
        <taxon>Pseudomonas</taxon>
    </lineage>
</organism>
<evidence type="ECO:0000313" key="2">
    <source>
        <dbReference type="EMBL" id="GFM90691.1"/>
    </source>
</evidence>